<organism evidence="12">
    <name type="scientific">Spongospora subterranea</name>
    <dbReference type="NCBI Taxonomy" id="70186"/>
    <lineage>
        <taxon>Eukaryota</taxon>
        <taxon>Sar</taxon>
        <taxon>Rhizaria</taxon>
        <taxon>Endomyxa</taxon>
        <taxon>Phytomyxea</taxon>
        <taxon>Plasmodiophorida</taxon>
        <taxon>Plasmodiophoridae</taxon>
        <taxon>Spongospora</taxon>
    </lineage>
</organism>
<evidence type="ECO:0000256" key="2">
    <source>
        <dbReference type="ARBA" id="ARBA00022723"/>
    </source>
</evidence>
<comment type="similarity">
    <text evidence="10">Belongs to the Nth/MutY family.</text>
</comment>
<dbReference type="PANTHER" id="PTHR43286">
    <property type="entry name" value="ENDONUCLEASE III-LIKE PROTEIN 1"/>
    <property type="match status" value="1"/>
</dbReference>
<dbReference type="SUPFAM" id="SSF48150">
    <property type="entry name" value="DNA-glycosylase"/>
    <property type="match status" value="1"/>
</dbReference>
<evidence type="ECO:0000256" key="5">
    <source>
        <dbReference type="ARBA" id="ARBA00023004"/>
    </source>
</evidence>
<keyword evidence="3 10" id="KW-0227">DNA damage</keyword>
<keyword evidence="2" id="KW-0479">Metal-binding</keyword>
<keyword evidence="9 10" id="KW-0326">Glycosidase</keyword>
<dbReference type="CDD" id="cd00056">
    <property type="entry name" value="ENDO3c"/>
    <property type="match status" value="1"/>
</dbReference>
<dbReference type="SMART" id="SM00478">
    <property type="entry name" value="ENDO3c"/>
    <property type="match status" value="1"/>
</dbReference>
<evidence type="ECO:0000256" key="10">
    <source>
        <dbReference type="HAMAP-Rule" id="MF_03183"/>
    </source>
</evidence>
<dbReference type="AlphaFoldDB" id="A0A0H5QPJ6"/>
<dbReference type="GO" id="GO:0006285">
    <property type="term" value="P:base-excision repair, AP site formation"/>
    <property type="evidence" value="ECO:0007669"/>
    <property type="project" value="UniProtKB-UniRule"/>
</dbReference>
<dbReference type="GO" id="GO:0005634">
    <property type="term" value="C:nucleus"/>
    <property type="evidence" value="ECO:0007669"/>
    <property type="project" value="UniProtKB-SubCell"/>
</dbReference>
<dbReference type="Gene3D" id="1.10.1670.10">
    <property type="entry name" value="Helix-hairpin-Helix base-excision DNA repair enzymes (C-terminal)"/>
    <property type="match status" value="1"/>
</dbReference>
<dbReference type="EMBL" id="HACM01003521">
    <property type="protein sequence ID" value="CRZ03963.1"/>
    <property type="molecule type" value="Transcribed_RNA"/>
</dbReference>
<accession>A0A0H5QPJ6</accession>
<dbReference type="GO" id="GO:0000703">
    <property type="term" value="F:oxidized pyrimidine nucleobase lesion DNA N-glycosylase activity"/>
    <property type="evidence" value="ECO:0007669"/>
    <property type="project" value="UniProtKB-UniRule"/>
</dbReference>
<evidence type="ECO:0000256" key="8">
    <source>
        <dbReference type="ARBA" id="ARBA00023239"/>
    </source>
</evidence>
<comment type="function">
    <text evidence="10">Bifunctional DNA N-glycosylase with associated apurinic/apyrimidinic (AP) lyase function that catalyzes the first step in base excision repair (BER), the primary repair pathway for the repair of oxidative DNA damage. The DNA N-glycosylase activity releases the damaged DNA base from DNA by cleaving the N-glycosidic bond, leaving an AP site. The AP lyase activity cleaves the phosphodiester bond 3' to the AP site by a beta-elimination. Primarily recognizes and repairs oxidative base damage of pyrimidines.</text>
</comment>
<evidence type="ECO:0000256" key="6">
    <source>
        <dbReference type="ARBA" id="ARBA00023014"/>
    </source>
</evidence>
<dbReference type="GO" id="GO:0046872">
    <property type="term" value="F:metal ion binding"/>
    <property type="evidence" value="ECO:0007669"/>
    <property type="project" value="UniProtKB-KW"/>
</dbReference>
<evidence type="ECO:0000256" key="1">
    <source>
        <dbReference type="ARBA" id="ARBA00022485"/>
    </source>
</evidence>
<dbReference type="EC" id="4.2.99.18" evidence="10"/>
<keyword evidence="6" id="KW-0411">Iron-sulfur</keyword>
<dbReference type="GO" id="GO:0051539">
    <property type="term" value="F:4 iron, 4 sulfur cluster binding"/>
    <property type="evidence" value="ECO:0007669"/>
    <property type="project" value="UniProtKB-KW"/>
</dbReference>
<keyword evidence="5" id="KW-0408">Iron</keyword>
<evidence type="ECO:0000313" key="12">
    <source>
        <dbReference type="EMBL" id="CRZ03963.1"/>
    </source>
</evidence>
<dbReference type="EC" id="3.2.2.-" evidence="10"/>
<protein>
    <recommendedName>
        <fullName evidence="10">Endonuclease III homolog</fullName>
        <ecNumber evidence="10">3.2.2.-</ecNumber>
        <ecNumber evidence="10">4.2.99.18</ecNumber>
    </recommendedName>
    <alternativeName>
        <fullName evidence="10">Bifunctional DNA N-glycosylase/DNA-(apurinic or apyrimidinic site) lyase</fullName>
        <shortName evidence="10">DNA glycosylase/AP lyase</shortName>
    </alternativeName>
</protein>
<keyword evidence="4 10" id="KW-0378">Hydrolase</keyword>
<name>A0A0H5QPJ6_9EUKA</name>
<evidence type="ECO:0000256" key="4">
    <source>
        <dbReference type="ARBA" id="ARBA00022801"/>
    </source>
</evidence>
<reference evidence="12" key="1">
    <citation type="submission" date="2015-04" db="EMBL/GenBank/DDBJ databases">
        <title>The genome sequence of the plant pathogenic Rhizarian Plasmodiophora brassicae reveals insights in its biotrophic life cycle and the origin of chitin synthesis.</title>
        <authorList>
            <person name="Schwelm A."/>
            <person name="Fogelqvist J."/>
            <person name="Knaust A."/>
            <person name="Julke S."/>
            <person name="Lilja T."/>
            <person name="Dhandapani V."/>
            <person name="Bonilla-Rosso G."/>
            <person name="Karlsson M."/>
            <person name="Shevchenko A."/>
            <person name="Choi S.R."/>
            <person name="Kim H.G."/>
            <person name="Park J.Y."/>
            <person name="Lim Y.P."/>
            <person name="Ludwig-Muller J."/>
            <person name="Dixelius C."/>
        </authorList>
    </citation>
    <scope>NUCLEOTIDE SEQUENCE</scope>
    <source>
        <tissue evidence="12">Potato root galls</tissue>
    </source>
</reference>
<comment type="caution">
    <text evidence="10">Lacks conserved residue(s) required for the propagation of feature annotation.</text>
</comment>
<dbReference type="Gene3D" id="1.10.340.30">
    <property type="entry name" value="Hypothetical protein, domain 2"/>
    <property type="match status" value="1"/>
</dbReference>
<evidence type="ECO:0000256" key="7">
    <source>
        <dbReference type="ARBA" id="ARBA00023204"/>
    </source>
</evidence>
<dbReference type="Pfam" id="PF00730">
    <property type="entry name" value="HhH-GPD"/>
    <property type="match status" value="1"/>
</dbReference>
<keyword evidence="8 10" id="KW-0456">Lyase</keyword>
<keyword evidence="1" id="KW-0004">4Fe-4S</keyword>
<dbReference type="GO" id="GO:0140078">
    <property type="term" value="F:class I DNA-(apurinic or apyrimidinic site) endonuclease activity"/>
    <property type="evidence" value="ECO:0007669"/>
    <property type="project" value="UniProtKB-EC"/>
</dbReference>
<dbReference type="InterPro" id="IPR030841">
    <property type="entry name" value="NTH1"/>
</dbReference>
<sequence>MLTSELSGLRRSIRLGGERKLASTTALIAVPAGSSTANVRVKKKRKETDVIKTEVDMSRLELFNKQWQGLLKMRASRNADVDLFGAEALSSGVDLKPKVMRYHALIAVMLSSQTRDPITAVAMNNLKAMKGGLTVETINETSESDLKDLIYGVGFYNRKAKFIKETTRILSDLYDSDLPNDLDLVCSLPGCGQKMAKIALRIGWGNVCGISVDTHVHRVARRIGWSSERATTPEKTAAELESWVPRQVWDKLNLIVVGFGQQVCKAPNPSCESCLIKDLCERNGIARKNVPKKP</sequence>
<dbReference type="FunFam" id="1.10.340.30:FF:000005">
    <property type="entry name" value="Endonuclease III-like protein 1"/>
    <property type="match status" value="1"/>
</dbReference>
<dbReference type="InterPro" id="IPR023170">
    <property type="entry name" value="HhH_base_excis_C"/>
</dbReference>
<dbReference type="GO" id="GO:0005739">
    <property type="term" value="C:mitochondrion"/>
    <property type="evidence" value="ECO:0007669"/>
    <property type="project" value="UniProtKB-SubCell"/>
</dbReference>
<feature type="domain" description="HhH-GPD" evidence="11">
    <location>
        <begin position="110"/>
        <end position="262"/>
    </location>
</feature>
<dbReference type="InterPro" id="IPR011257">
    <property type="entry name" value="DNA_glycosylase"/>
</dbReference>
<dbReference type="PANTHER" id="PTHR43286:SF1">
    <property type="entry name" value="ENDONUCLEASE III-LIKE PROTEIN 1"/>
    <property type="match status" value="1"/>
</dbReference>
<keyword evidence="10" id="KW-0539">Nucleus</keyword>
<dbReference type="HAMAP" id="MF_03183">
    <property type="entry name" value="Endonuclease_III_Nth"/>
    <property type="match status" value="1"/>
</dbReference>
<evidence type="ECO:0000256" key="3">
    <source>
        <dbReference type="ARBA" id="ARBA00022763"/>
    </source>
</evidence>
<comment type="subcellular location">
    <subcellularLocation>
        <location evidence="10">Nucleus</location>
    </subcellularLocation>
    <subcellularLocation>
        <location evidence="10">Mitochondrion</location>
    </subcellularLocation>
</comment>
<dbReference type="InterPro" id="IPR003265">
    <property type="entry name" value="HhH-GPD_domain"/>
</dbReference>
<gene>
    <name evidence="10" type="primary">NTH1</name>
</gene>
<dbReference type="GO" id="GO:0003677">
    <property type="term" value="F:DNA binding"/>
    <property type="evidence" value="ECO:0007669"/>
    <property type="project" value="UniProtKB-UniRule"/>
</dbReference>
<evidence type="ECO:0000259" key="11">
    <source>
        <dbReference type="SMART" id="SM00478"/>
    </source>
</evidence>
<evidence type="ECO:0000256" key="9">
    <source>
        <dbReference type="ARBA" id="ARBA00023295"/>
    </source>
</evidence>
<proteinExistence type="inferred from homology"/>
<comment type="catalytic activity">
    <reaction evidence="10">
        <text>2'-deoxyribonucleotide-(2'-deoxyribose 5'-phosphate)-2'-deoxyribonucleotide-DNA = a 3'-end 2'-deoxyribonucleotide-(2,3-dehydro-2,3-deoxyribose 5'-phosphate)-DNA + a 5'-end 5'-phospho-2'-deoxyribonucleoside-DNA + H(+)</text>
        <dbReference type="Rhea" id="RHEA:66592"/>
        <dbReference type="Rhea" id="RHEA-COMP:13180"/>
        <dbReference type="Rhea" id="RHEA-COMP:16897"/>
        <dbReference type="Rhea" id="RHEA-COMP:17067"/>
        <dbReference type="ChEBI" id="CHEBI:15378"/>
        <dbReference type="ChEBI" id="CHEBI:136412"/>
        <dbReference type="ChEBI" id="CHEBI:157695"/>
        <dbReference type="ChEBI" id="CHEBI:167181"/>
        <dbReference type="EC" id="4.2.99.18"/>
    </reaction>
</comment>
<keyword evidence="10" id="KW-0496">Mitochondrion</keyword>
<dbReference type="GO" id="GO:0006289">
    <property type="term" value="P:nucleotide-excision repair"/>
    <property type="evidence" value="ECO:0007669"/>
    <property type="project" value="TreeGrafter"/>
</dbReference>
<keyword evidence="7 10" id="KW-0234">DNA repair</keyword>